<dbReference type="GO" id="GO:0010506">
    <property type="term" value="P:regulation of autophagy"/>
    <property type="evidence" value="ECO:0007669"/>
    <property type="project" value="InterPro"/>
</dbReference>
<dbReference type="GO" id="GO:0004016">
    <property type="term" value="F:adenylate cyclase activity"/>
    <property type="evidence" value="ECO:0007669"/>
    <property type="project" value="UniProtKB-EC"/>
</dbReference>
<dbReference type="Pfam" id="PF00069">
    <property type="entry name" value="Pkinase"/>
    <property type="match status" value="1"/>
</dbReference>
<dbReference type="InterPro" id="IPR045269">
    <property type="entry name" value="Atg1-like"/>
</dbReference>
<dbReference type="PROSITE" id="PS50011">
    <property type="entry name" value="PROTEIN_KINASE_DOM"/>
    <property type="match status" value="1"/>
</dbReference>
<keyword evidence="2" id="KW-0067">ATP-binding</keyword>
<gene>
    <name evidence="4" type="ORF">MNBD_GAMMA10-1599</name>
</gene>
<accession>A0A3B0YSS8</accession>
<dbReference type="CDD" id="cd14014">
    <property type="entry name" value="STKc_PknB_like"/>
    <property type="match status" value="1"/>
</dbReference>
<evidence type="ECO:0000256" key="2">
    <source>
        <dbReference type="ARBA" id="ARBA00022840"/>
    </source>
</evidence>
<dbReference type="EC" id="4.6.1.1" evidence="4"/>
<dbReference type="GO" id="GO:0004674">
    <property type="term" value="F:protein serine/threonine kinase activity"/>
    <property type="evidence" value="ECO:0007669"/>
    <property type="project" value="InterPro"/>
</dbReference>
<reference evidence="4" key="1">
    <citation type="submission" date="2018-06" db="EMBL/GenBank/DDBJ databases">
        <authorList>
            <person name="Zhirakovskaya E."/>
        </authorList>
    </citation>
    <scope>NUCLEOTIDE SEQUENCE</scope>
</reference>
<dbReference type="GO" id="GO:0004383">
    <property type="term" value="F:guanylate cyclase activity"/>
    <property type="evidence" value="ECO:0007669"/>
    <property type="project" value="UniProtKB-EC"/>
</dbReference>
<dbReference type="EMBL" id="UOFJ01000607">
    <property type="protein sequence ID" value="VAW71536.1"/>
    <property type="molecule type" value="Genomic_DNA"/>
</dbReference>
<dbReference type="GO" id="GO:0005737">
    <property type="term" value="C:cytoplasm"/>
    <property type="evidence" value="ECO:0007669"/>
    <property type="project" value="TreeGrafter"/>
</dbReference>
<dbReference type="PROSITE" id="PS00108">
    <property type="entry name" value="PROTEIN_KINASE_ST"/>
    <property type="match status" value="1"/>
</dbReference>
<keyword evidence="1" id="KW-0547">Nucleotide-binding</keyword>
<feature type="non-terminal residue" evidence="4">
    <location>
        <position position="390"/>
    </location>
</feature>
<dbReference type="InterPro" id="IPR017441">
    <property type="entry name" value="Protein_kinase_ATP_BS"/>
</dbReference>
<dbReference type="SUPFAM" id="SSF56112">
    <property type="entry name" value="Protein kinase-like (PK-like)"/>
    <property type="match status" value="1"/>
</dbReference>
<sequence length="390" mass="43120">MLTECTSSTFSEAHSKDWLVPGYELVEVIGEGGFSLVYRAQQHSTGQDVAIKILQLSKAHNHLHHERSIERFEREIRLCAGLQHPNIVKLLDKGETTDKRLFAVFEYVPGQTLREYIKNTGAMTAPEAGHVMAQVLDALICAHKQGIVHRDLKPQNIMLTTSGVNAQVKILDFGIGTIVPQFRPADFLTLTQSQESCGTPSYSAPEQLRGEPATVQTDLYAWGLVYLECLIAVPVMQGVSAAEIYHRQLSAQEVPIPAAIINHPLASILRRVLKKKPDERCSDAQSLWRALRGINLADIVGAVHSSCEQYPSGNEATLMNNGAFKEKRQITVLCVSVSVVPDFNDAMVKSSDIEVLEILQQDQLNQCRDIASRFGGKIAGCLADRMLVYF</sequence>
<keyword evidence="4" id="KW-0456">Lyase</keyword>
<organism evidence="4">
    <name type="scientific">hydrothermal vent metagenome</name>
    <dbReference type="NCBI Taxonomy" id="652676"/>
    <lineage>
        <taxon>unclassified sequences</taxon>
        <taxon>metagenomes</taxon>
        <taxon>ecological metagenomes</taxon>
    </lineage>
</organism>
<dbReference type="EC" id="4.6.1.2" evidence="4"/>
<dbReference type="PROSITE" id="PS00107">
    <property type="entry name" value="PROTEIN_KINASE_ATP"/>
    <property type="match status" value="1"/>
</dbReference>
<dbReference type="PANTHER" id="PTHR24348">
    <property type="entry name" value="SERINE/THREONINE-PROTEIN KINASE UNC-51-RELATED"/>
    <property type="match status" value="1"/>
</dbReference>
<dbReference type="InterPro" id="IPR011009">
    <property type="entry name" value="Kinase-like_dom_sf"/>
</dbReference>
<evidence type="ECO:0000259" key="3">
    <source>
        <dbReference type="PROSITE" id="PS50011"/>
    </source>
</evidence>
<evidence type="ECO:0000313" key="4">
    <source>
        <dbReference type="EMBL" id="VAW71536.1"/>
    </source>
</evidence>
<name>A0A3B0YSS8_9ZZZZ</name>
<dbReference type="AlphaFoldDB" id="A0A3B0YSS8"/>
<protein>
    <submittedName>
        <fullName evidence="4">Adenylate cyclase / Guanylate cyclase</fullName>
        <ecNumber evidence="4">4.6.1.1</ecNumber>
        <ecNumber evidence="4">4.6.1.2</ecNumber>
    </submittedName>
</protein>
<dbReference type="InterPro" id="IPR008271">
    <property type="entry name" value="Ser/Thr_kinase_AS"/>
</dbReference>
<dbReference type="SMART" id="SM00220">
    <property type="entry name" value="S_TKc"/>
    <property type="match status" value="1"/>
</dbReference>
<feature type="domain" description="Protein kinase" evidence="3">
    <location>
        <begin position="23"/>
        <end position="292"/>
    </location>
</feature>
<dbReference type="InterPro" id="IPR000719">
    <property type="entry name" value="Prot_kinase_dom"/>
</dbReference>
<dbReference type="GO" id="GO:0005524">
    <property type="term" value="F:ATP binding"/>
    <property type="evidence" value="ECO:0007669"/>
    <property type="project" value="UniProtKB-KW"/>
</dbReference>
<evidence type="ECO:0000256" key="1">
    <source>
        <dbReference type="ARBA" id="ARBA00022741"/>
    </source>
</evidence>
<dbReference type="Gene3D" id="1.10.510.10">
    <property type="entry name" value="Transferase(Phosphotransferase) domain 1"/>
    <property type="match status" value="1"/>
</dbReference>
<proteinExistence type="predicted"/>